<protein>
    <submittedName>
        <fullName evidence="2">Uncharacterized protein</fullName>
    </submittedName>
</protein>
<keyword evidence="1" id="KW-0472">Membrane</keyword>
<evidence type="ECO:0000313" key="2">
    <source>
        <dbReference type="EMBL" id="CAD1835936.1"/>
    </source>
</evidence>
<dbReference type="EMBL" id="LR862153">
    <property type="protein sequence ID" value="CAD1835936.1"/>
    <property type="molecule type" value="Genomic_DNA"/>
</dbReference>
<feature type="transmembrane region" description="Helical" evidence="1">
    <location>
        <begin position="30"/>
        <end position="47"/>
    </location>
</feature>
<evidence type="ECO:0000256" key="1">
    <source>
        <dbReference type="SAM" id="Phobius"/>
    </source>
</evidence>
<organism evidence="2">
    <name type="scientific">Ananas comosus var. bracteatus</name>
    <name type="common">red pineapple</name>
    <dbReference type="NCBI Taxonomy" id="296719"/>
    <lineage>
        <taxon>Eukaryota</taxon>
        <taxon>Viridiplantae</taxon>
        <taxon>Streptophyta</taxon>
        <taxon>Embryophyta</taxon>
        <taxon>Tracheophyta</taxon>
        <taxon>Spermatophyta</taxon>
        <taxon>Magnoliopsida</taxon>
        <taxon>Liliopsida</taxon>
        <taxon>Poales</taxon>
        <taxon>Bromeliaceae</taxon>
        <taxon>Bromelioideae</taxon>
        <taxon>Ananas</taxon>
    </lineage>
</organism>
<keyword evidence="1" id="KW-0812">Transmembrane</keyword>
<gene>
    <name evidence="2" type="ORF">CB5_LOCUS19147</name>
</gene>
<keyword evidence="1" id="KW-1133">Transmembrane helix</keyword>
<sequence length="215" mass="23776">MKKKSCKEGDSYLYKWYFELGTSMKKLTRLLYLLSCSAGSVAPYLWFEPLKKIGSYGFVENDSDLVHGLLEVEGGGILTDRKRLHLPTFDDMRFKTPLKKVKAADPDFLDPSSGWTLDRAMVRIKACGFSPAYSLGRVNVKEGIIVFQLIWNVTEQLRGPVPVPDAVPSSVAKTKVGPSPSVPGSCILSSGLISITLKNMVSNSARDSHWQLYPA</sequence>
<reference evidence="2" key="1">
    <citation type="submission" date="2020-07" db="EMBL/GenBank/DDBJ databases">
        <authorList>
            <person name="Lin J."/>
        </authorList>
    </citation>
    <scope>NUCLEOTIDE SEQUENCE</scope>
</reference>
<name>A0A6V7PZ60_ANACO</name>
<accession>A0A6V7PZ60</accession>
<dbReference type="AlphaFoldDB" id="A0A6V7PZ60"/>
<proteinExistence type="predicted"/>